<organism evidence="4 5">
    <name type="scientific">Balneatrix alpica</name>
    <dbReference type="NCBI Taxonomy" id="75684"/>
    <lineage>
        <taxon>Bacteria</taxon>
        <taxon>Pseudomonadati</taxon>
        <taxon>Pseudomonadota</taxon>
        <taxon>Gammaproteobacteria</taxon>
        <taxon>Oceanospirillales</taxon>
        <taxon>Balneatrichaceae</taxon>
        <taxon>Balneatrix</taxon>
    </lineage>
</organism>
<name>A0ABV5ZFK9_9GAMM</name>
<dbReference type="RefSeq" id="WP_027312988.1">
    <property type="nucleotide sequence ID" value="NZ_JBHLZN010000008.1"/>
</dbReference>
<gene>
    <name evidence="4" type="ORF">ACFFLH_16755</name>
</gene>
<keyword evidence="5" id="KW-1185">Reference proteome</keyword>
<evidence type="ECO:0000256" key="3">
    <source>
        <dbReference type="RuleBase" id="RU000363"/>
    </source>
</evidence>
<dbReference type="Proteomes" id="UP001589628">
    <property type="component" value="Unassembled WGS sequence"/>
</dbReference>
<accession>A0ABV5ZFK9</accession>
<dbReference type="SUPFAM" id="SSF51735">
    <property type="entry name" value="NAD(P)-binding Rossmann-fold domains"/>
    <property type="match status" value="1"/>
</dbReference>
<dbReference type="Pfam" id="PF00106">
    <property type="entry name" value="adh_short"/>
    <property type="match status" value="1"/>
</dbReference>
<dbReference type="PRINTS" id="PR00081">
    <property type="entry name" value="GDHRDH"/>
</dbReference>
<sequence>MRKTILITGATDGIGLALAKRLANDNHLLLLHGRNAEKLAAIRQQLAFSHAQIETYQADFSRLDEVQQLAVQIRQQHSQLDVLINNAGVFRTAQPHTTSGIDIRFVVNTLAPYLLTRLLWPLLHANSRVLNLSSAAQAPVDLQALQGQQHPTDAFNAYAQSKLAITMWNHHLARQHPDGPLLLAINPGSLLASKMVQEGFGLPGKDLNIGARILQRAALEDEFRQAQGQYFDNDLGTFNDPHPDALSPSKNKALVEVIDKVLAQQGLAV</sequence>
<evidence type="ECO:0000313" key="5">
    <source>
        <dbReference type="Proteomes" id="UP001589628"/>
    </source>
</evidence>
<reference evidence="4 5" key="1">
    <citation type="submission" date="2024-09" db="EMBL/GenBank/DDBJ databases">
        <authorList>
            <person name="Sun Q."/>
            <person name="Mori K."/>
        </authorList>
    </citation>
    <scope>NUCLEOTIDE SEQUENCE [LARGE SCALE GENOMIC DNA]</scope>
    <source>
        <strain evidence="4 5">ATCC 51285</strain>
    </source>
</reference>
<proteinExistence type="inferred from homology"/>
<evidence type="ECO:0000256" key="2">
    <source>
        <dbReference type="ARBA" id="ARBA00023002"/>
    </source>
</evidence>
<dbReference type="InterPro" id="IPR020904">
    <property type="entry name" value="Sc_DH/Rdtase_CS"/>
</dbReference>
<dbReference type="PROSITE" id="PS00061">
    <property type="entry name" value="ADH_SHORT"/>
    <property type="match status" value="1"/>
</dbReference>
<keyword evidence="2" id="KW-0560">Oxidoreductase</keyword>
<protein>
    <submittedName>
        <fullName evidence="4">SDR family NAD(P)-dependent oxidoreductase</fullName>
    </submittedName>
</protein>
<dbReference type="PANTHER" id="PTHR24320:SF148">
    <property type="entry name" value="NAD(P)-BINDING ROSSMANN-FOLD SUPERFAMILY PROTEIN"/>
    <property type="match status" value="1"/>
</dbReference>
<comment type="caution">
    <text evidence="4">The sequence shown here is derived from an EMBL/GenBank/DDBJ whole genome shotgun (WGS) entry which is preliminary data.</text>
</comment>
<dbReference type="EMBL" id="JBHLZN010000008">
    <property type="protein sequence ID" value="MFB9888068.1"/>
    <property type="molecule type" value="Genomic_DNA"/>
</dbReference>
<dbReference type="PRINTS" id="PR00080">
    <property type="entry name" value="SDRFAMILY"/>
</dbReference>
<dbReference type="InterPro" id="IPR002347">
    <property type="entry name" value="SDR_fam"/>
</dbReference>
<comment type="similarity">
    <text evidence="1 3">Belongs to the short-chain dehydrogenases/reductases (SDR) family.</text>
</comment>
<dbReference type="PANTHER" id="PTHR24320">
    <property type="entry name" value="RETINOL DEHYDROGENASE"/>
    <property type="match status" value="1"/>
</dbReference>
<evidence type="ECO:0000256" key="1">
    <source>
        <dbReference type="ARBA" id="ARBA00006484"/>
    </source>
</evidence>
<dbReference type="Gene3D" id="3.40.50.720">
    <property type="entry name" value="NAD(P)-binding Rossmann-like Domain"/>
    <property type="match status" value="1"/>
</dbReference>
<evidence type="ECO:0000313" key="4">
    <source>
        <dbReference type="EMBL" id="MFB9888068.1"/>
    </source>
</evidence>
<dbReference type="InterPro" id="IPR036291">
    <property type="entry name" value="NAD(P)-bd_dom_sf"/>
</dbReference>